<dbReference type="Proteomes" id="UP001500359">
    <property type="component" value="Unassembled WGS sequence"/>
</dbReference>
<feature type="repeat" description="WD" evidence="3">
    <location>
        <begin position="245"/>
        <end position="286"/>
    </location>
</feature>
<feature type="repeat" description="WD" evidence="3">
    <location>
        <begin position="160"/>
        <end position="201"/>
    </location>
</feature>
<dbReference type="SUPFAM" id="SSF50998">
    <property type="entry name" value="Quinoprotein alcohol dehydrogenase-like"/>
    <property type="match status" value="1"/>
</dbReference>
<evidence type="ECO:0000256" key="2">
    <source>
        <dbReference type="ARBA" id="ARBA00022737"/>
    </source>
</evidence>
<dbReference type="RefSeq" id="WP_343857691.1">
    <property type="nucleotide sequence ID" value="NZ_BAAAFD010000002.1"/>
</dbReference>
<evidence type="ECO:0000256" key="3">
    <source>
        <dbReference type="PROSITE-ProRule" id="PRU00221"/>
    </source>
</evidence>
<dbReference type="EMBL" id="BAAAFD010000002">
    <property type="protein sequence ID" value="GAA0854964.1"/>
    <property type="molecule type" value="Genomic_DNA"/>
</dbReference>
<organism evidence="5 6">
    <name type="scientific">Aliiglaciecola litoralis</name>
    <dbReference type="NCBI Taxonomy" id="582857"/>
    <lineage>
        <taxon>Bacteria</taxon>
        <taxon>Pseudomonadati</taxon>
        <taxon>Pseudomonadota</taxon>
        <taxon>Gammaproteobacteria</taxon>
        <taxon>Alteromonadales</taxon>
        <taxon>Alteromonadaceae</taxon>
        <taxon>Aliiglaciecola</taxon>
    </lineage>
</organism>
<feature type="signal peptide" evidence="4">
    <location>
        <begin position="1"/>
        <end position="20"/>
    </location>
</feature>
<keyword evidence="2" id="KW-0677">Repeat</keyword>
<dbReference type="PANTHER" id="PTHR19848">
    <property type="entry name" value="WD40 REPEAT PROTEIN"/>
    <property type="match status" value="1"/>
</dbReference>
<dbReference type="PANTHER" id="PTHR19848:SF8">
    <property type="entry name" value="F-BOX AND WD REPEAT DOMAIN CONTAINING 7"/>
    <property type="match status" value="1"/>
</dbReference>
<evidence type="ECO:0000256" key="4">
    <source>
        <dbReference type="SAM" id="SignalP"/>
    </source>
</evidence>
<evidence type="ECO:0000313" key="6">
    <source>
        <dbReference type="Proteomes" id="UP001500359"/>
    </source>
</evidence>
<gene>
    <name evidence="5" type="ORF">GCM10009114_12610</name>
</gene>
<dbReference type="InterPro" id="IPR015943">
    <property type="entry name" value="WD40/YVTN_repeat-like_dom_sf"/>
</dbReference>
<dbReference type="PROSITE" id="PS00678">
    <property type="entry name" value="WD_REPEATS_1"/>
    <property type="match status" value="1"/>
</dbReference>
<keyword evidence="1 3" id="KW-0853">WD repeat</keyword>
<name>A0ABN1LF15_9ALTE</name>
<proteinExistence type="predicted"/>
<reference evidence="5 6" key="1">
    <citation type="journal article" date="2019" name="Int. J. Syst. Evol. Microbiol.">
        <title>The Global Catalogue of Microorganisms (GCM) 10K type strain sequencing project: providing services to taxonomists for standard genome sequencing and annotation.</title>
        <authorList>
            <consortium name="The Broad Institute Genomics Platform"/>
            <consortium name="The Broad Institute Genome Sequencing Center for Infectious Disease"/>
            <person name="Wu L."/>
            <person name="Ma J."/>
        </authorList>
    </citation>
    <scope>NUCLEOTIDE SEQUENCE [LARGE SCALE GENOMIC DNA]</scope>
    <source>
        <strain evidence="5 6">JCM 15896</strain>
    </source>
</reference>
<protein>
    <submittedName>
        <fullName evidence="5">PQQ-binding-like beta-propeller repeat protein</fullName>
    </submittedName>
</protein>
<keyword evidence="4" id="KW-0732">Signal</keyword>
<dbReference type="SMART" id="SM00320">
    <property type="entry name" value="WD40"/>
    <property type="match status" value="6"/>
</dbReference>
<dbReference type="InterPro" id="IPR001680">
    <property type="entry name" value="WD40_rpt"/>
</dbReference>
<dbReference type="Pfam" id="PF00400">
    <property type="entry name" value="WD40"/>
    <property type="match status" value="3"/>
</dbReference>
<feature type="chain" id="PRO_5046374146" evidence="4">
    <location>
        <begin position="21"/>
        <end position="327"/>
    </location>
</feature>
<keyword evidence="6" id="KW-1185">Reference proteome</keyword>
<accession>A0ABN1LF15</accession>
<comment type="caution">
    <text evidence="5">The sequence shown here is derived from an EMBL/GenBank/DDBJ whole genome shotgun (WGS) entry which is preliminary data.</text>
</comment>
<dbReference type="InterPro" id="IPR019775">
    <property type="entry name" value="WD40_repeat_CS"/>
</dbReference>
<dbReference type="InterPro" id="IPR011047">
    <property type="entry name" value="Quinoprotein_ADH-like_sf"/>
</dbReference>
<sequence>MNKPNIIVSFMLLSLLSACSGTVSKPEKTLRLAVEGAYMADISADRSLAVISTSQEGILVWDMKTEQQRYKWSHEEEGEANSNTVGLVHIAADNSHVVTADREAFALWDLSNGEPVGFWRIDEASVRDIAVSNGGRGILVGRGNGKVMFFEPQTGRRLEFLGHQEKINSVDLSPNGYYALTGSNDYIAYLWDTRSGQVIHRFTHTSRVTKVALDDEGRFAFTADSKRGARIWDLQTGEEISQLSYIQRQKIFSSATFSDDGQYLITGSPGRALNLWSVQTGSEVQEWRVSPKVGTQPQSAIIYAASFIQDNQIMTVSSSGLAEYWKY</sequence>
<dbReference type="Gene3D" id="2.130.10.10">
    <property type="entry name" value="YVTN repeat-like/Quinoprotein amine dehydrogenase"/>
    <property type="match status" value="2"/>
</dbReference>
<dbReference type="PROSITE" id="PS51257">
    <property type="entry name" value="PROKAR_LIPOPROTEIN"/>
    <property type="match status" value="1"/>
</dbReference>
<evidence type="ECO:0000256" key="1">
    <source>
        <dbReference type="ARBA" id="ARBA00022574"/>
    </source>
</evidence>
<dbReference type="PROSITE" id="PS50082">
    <property type="entry name" value="WD_REPEATS_2"/>
    <property type="match status" value="3"/>
</dbReference>
<dbReference type="PROSITE" id="PS50294">
    <property type="entry name" value="WD_REPEATS_REGION"/>
    <property type="match status" value="1"/>
</dbReference>
<feature type="repeat" description="WD" evidence="3">
    <location>
        <begin position="201"/>
        <end position="242"/>
    </location>
</feature>
<evidence type="ECO:0000313" key="5">
    <source>
        <dbReference type="EMBL" id="GAA0854964.1"/>
    </source>
</evidence>